<evidence type="ECO:0000313" key="7">
    <source>
        <dbReference type="Proteomes" id="UP000501676"/>
    </source>
</evidence>
<keyword evidence="4 6" id="KW-0067">ATP-binding</keyword>
<dbReference type="InterPro" id="IPR003439">
    <property type="entry name" value="ABC_transporter-like_ATP-bd"/>
</dbReference>
<keyword evidence="3" id="KW-0547">Nucleotide-binding</keyword>
<dbReference type="PROSITE" id="PS00211">
    <property type="entry name" value="ABC_TRANSPORTER_1"/>
    <property type="match status" value="1"/>
</dbReference>
<dbReference type="AlphaFoldDB" id="A0A6G7B807"/>
<dbReference type="Pfam" id="PF00005">
    <property type="entry name" value="ABC_tran"/>
    <property type="match status" value="1"/>
</dbReference>
<feature type="domain" description="ABC transporter" evidence="5">
    <location>
        <begin position="3"/>
        <end position="230"/>
    </location>
</feature>
<organism evidence="6 7">
    <name type="scientific">Lactobacillus iners</name>
    <dbReference type="NCBI Taxonomy" id="147802"/>
    <lineage>
        <taxon>Bacteria</taxon>
        <taxon>Bacillati</taxon>
        <taxon>Bacillota</taxon>
        <taxon>Bacilli</taxon>
        <taxon>Lactobacillales</taxon>
        <taxon>Lactobacillaceae</taxon>
        <taxon>Lactobacillus</taxon>
    </lineage>
</organism>
<dbReference type="Proteomes" id="UP000501676">
    <property type="component" value="Chromosome"/>
</dbReference>
<comment type="similarity">
    <text evidence="1">Belongs to the ABC transporter superfamily.</text>
</comment>
<dbReference type="Gene3D" id="3.40.50.300">
    <property type="entry name" value="P-loop containing nucleotide triphosphate hydrolases"/>
    <property type="match status" value="1"/>
</dbReference>
<dbReference type="InterPro" id="IPR017871">
    <property type="entry name" value="ABC_transporter-like_CS"/>
</dbReference>
<proteinExistence type="inferred from homology"/>
<gene>
    <name evidence="6" type="ORF">G6Z83_02590</name>
</gene>
<dbReference type="GO" id="GO:0005524">
    <property type="term" value="F:ATP binding"/>
    <property type="evidence" value="ECO:0007669"/>
    <property type="project" value="UniProtKB-KW"/>
</dbReference>
<dbReference type="EMBL" id="CP049228">
    <property type="protein sequence ID" value="QIH23623.1"/>
    <property type="molecule type" value="Genomic_DNA"/>
</dbReference>
<dbReference type="GO" id="GO:0016887">
    <property type="term" value="F:ATP hydrolysis activity"/>
    <property type="evidence" value="ECO:0007669"/>
    <property type="project" value="InterPro"/>
</dbReference>
<keyword evidence="2" id="KW-0813">Transport</keyword>
<dbReference type="InterPro" id="IPR050763">
    <property type="entry name" value="ABC_transporter_ATP-binding"/>
</dbReference>
<dbReference type="InterPro" id="IPR027417">
    <property type="entry name" value="P-loop_NTPase"/>
</dbReference>
<accession>A0A6G7B807</accession>
<dbReference type="PANTHER" id="PTHR42711:SF5">
    <property type="entry name" value="ABC TRANSPORTER ATP-BINDING PROTEIN NATA"/>
    <property type="match status" value="1"/>
</dbReference>
<dbReference type="InterPro" id="IPR003593">
    <property type="entry name" value="AAA+_ATPase"/>
</dbReference>
<evidence type="ECO:0000259" key="5">
    <source>
        <dbReference type="PROSITE" id="PS50893"/>
    </source>
</evidence>
<dbReference type="PROSITE" id="PS50893">
    <property type="entry name" value="ABC_TRANSPORTER_2"/>
    <property type="match status" value="1"/>
</dbReference>
<dbReference type="PANTHER" id="PTHR42711">
    <property type="entry name" value="ABC TRANSPORTER ATP-BINDING PROTEIN"/>
    <property type="match status" value="1"/>
</dbReference>
<name>A0A6G7B807_9LACO</name>
<evidence type="ECO:0000256" key="3">
    <source>
        <dbReference type="ARBA" id="ARBA00022741"/>
    </source>
</evidence>
<evidence type="ECO:0000256" key="2">
    <source>
        <dbReference type="ARBA" id="ARBA00022448"/>
    </source>
</evidence>
<protein>
    <submittedName>
        <fullName evidence="6">ABC transporter ATP-binding protein</fullName>
    </submittedName>
</protein>
<dbReference type="SMART" id="SM00382">
    <property type="entry name" value="AAA"/>
    <property type="match status" value="1"/>
</dbReference>
<evidence type="ECO:0000256" key="4">
    <source>
        <dbReference type="ARBA" id="ARBA00022840"/>
    </source>
</evidence>
<dbReference type="RefSeq" id="WP_006738125.1">
    <property type="nucleotide sequence ID" value="NZ_CP049228.1"/>
</dbReference>
<evidence type="ECO:0000313" key="6">
    <source>
        <dbReference type="EMBL" id="QIH23623.1"/>
    </source>
</evidence>
<evidence type="ECO:0000256" key="1">
    <source>
        <dbReference type="ARBA" id="ARBA00005417"/>
    </source>
</evidence>
<dbReference type="SUPFAM" id="SSF52540">
    <property type="entry name" value="P-loop containing nucleoside triphosphate hydrolases"/>
    <property type="match status" value="1"/>
</dbReference>
<sequence length="309" mass="34668">MKISVNNLAIKYQDHYGIKNISCELNAGKFVALVGHNGSGKTTLCNALVGLLEPSEGDINIQDLSTDKQNFSTIGFAPQSQVVDWYSNVEANIMLGAQLAHLKPNEAKNQLDLILRLLDLSDLRDRSLTDLSGGQLQRVQIARAIVHNPLIYILDEPTVGLDAQNTDNLMKYLVKEAQSGKLVIVSSHDLFLLQEYAEDLLLLDEGKLIYHGSINDLLKAKGNSRKFLITLDNEYSVADDFMIKNDDVIRVEHESDNTWQLEVKPEVTISDLMLMFKKEIKVTSCVEHEKTLKEVYLSMSKRSGNYETN</sequence>
<reference evidence="6 7" key="1">
    <citation type="submission" date="2020-02" db="EMBL/GenBank/DDBJ databases">
        <title>Complete genome sequences of six Lactobacillus iners strains isolated from the human vagina.</title>
        <authorList>
            <person name="France M.T."/>
            <person name="Rutt L."/>
            <person name="Narina S."/>
            <person name="Arbaugh S."/>
            <person name="Humphrys M.S."/>
            <person name="Ma B."/>
            <person name="Hayward M.R."/>
            <person name="Relman D."/>
            <person name="Kwon D.S."/>
            <person name="Ravel J."/>
        </authorList>
    </citation>
    <scope>NUCLEOTIDE SEQUENCE [LARGE SCALE GENOMIC DNA]</scope>
    <source>
        <strain evidence="6 7">C0210C1</strain>
    </source>
</reference>